<accession>A0AAE0VX93</accession>
<comment type="caution">
    <text evidence="1">The sequence shown here is derived from an EMBL/GenBank/DDBJ whole genome shotgun (WGS) entry which is preliminary data.</text>
</comment>
<reference evidence="1" key="2">
    <citation type="journal article" date="2021" name="Genome Biol. Evol.">
        <title>Developing a high-quality reference genome for a parasitic bivalve with doubly uniparental inheritance (Bivalvia: Unionida).</title>
        <authorList>
            <person name="Smith C.H."/>
        </authorList>
    </citation>
    <scope>NUCLEOTIDE SEQUENCE</scope>
    <source>
        <strain evidence="1">CHS0354</strain>
        <tissue evidence="1">Mantle</tissue>
    </source>
</reference>
<dbReference type="Proteomes" id="UP001195483">
    <property type="component" value="Unassembled WGS sequence"/>
</dbReference>
<proteinExistence type="predicted"/>
<evidence type="ECO:0000313" key="2">
    <source>
        <dbReference type="Proteomes" id="UP001195483"/>
    </source>
</evidence>
<keyword evidence="2" id="KW-1185">Reference proteome</keyword>
<reference evidence="1" key="1">
    <citation type="journal article" date="2021" name="Genome Biol. Evol.">
        <title>A High-Quality Reference Genome for a Parasitic Bivalve with Doubly Uniparental Inheritance (Bivalvia: Unionida).</title>
        <authorList>
            <person name="Smith C.H."/>
        </authorList>
    </citation>
    <scope>NUCLEOTIDE SEQUENCE</scope>
    <source>
        <strain evidence="1">CHS0354</strain>
    </source>
</reference>
<organism evidence="1 2">
    <name type="scientific">Potamilus streckersoni</name>
    <dbReference type="NCBI Taxonomy" id="2493646"/>
    <lineage>
        <taxon>Eukaryota</taxon>
        <taxon>Metazoa</taxon>
        <taxon>Spiralia</taxon>
        <taxon>Lophotrochozoa</taxon>
        <taxon>Mollusca</taxon>
        <taxon>Bivalvia</taxon>
        <taxon>Autobranchia</taxon>
        <taxon>Heteroconchia</taxon>
        <taxon>Palaeoheterodonta</taxon>
        <taxon>Unionida</taxon>
        <taxon>Unionoidea</taxon>
        <taxon>Unionidae</taxon>
        <taxon>Ambleminae</taxon>
        <taxon>Lampsilini</taxon>
        <taxon>Potamilus</taxon>
    </lineage>
</organism>
<reference evidence="1" key="3">
    <citation type="submission" date="2023-05" db="EMBL/GenBank/DDBJ databases">
        <authorList>
            <person name="Smith C.H."/>
        </authorList>
    </citation>
    <scope>NUCLEOTIDE SEQUENCE</scope>
    <source>
        <strain evidence="1">CHS0354</strain>
        <tissue evidence="1">Mantle</tissue>
    </source>
</reference>
<gene>
    <name evidence="1" type="ORF">CHS0354_018844</name>
</gene>
<dbReference type="InterPro" id="IPR036397">
    <property type="entry name" value="RNaseH_sf"/>
</dbReference>
<dbReference type="GO" id="GO:0003676">
    <property type="term" value="F:nucleic acid binding"/>
    <property type="evidence" value="ECO:0007669"/>
    <property type="project" value="InterPro"/>
</dbReference>
<dbReference type="EMBL" id="JAEAOA010001154">
    <property type="protein sequence ID" value="KAK3592577.1"/>
    <property type="molecule type" value="Genomic_DNA"/>
</dbReference>
<sequence length="225" mass="26008">MVERANRIIELSLSAFVSKNKRDWDEQIYLLMMAEKCSEHESPGVSSCEMGFGRTINLPVNLVLESHMIIAISNYKPTTLKNQLTLFQLNMDANQWMLRHQIVITNSRAGVHGRCIPNLINLFLPFHLHYLHPPLPHFSHRHPLLHLNELYSTQLVLVPMFRSPLHNSLNKKQLGCKPLENRTHLDYNPPPPVLTMGRTQHSIKRKMTLLIPPNLLVQLNQPYPI</sequence>
<name>A0AAE0VX93_9BIVA</name>
<protein>
    <submittedName>
        <fullName evidence="1">Uncharacterized protein</fullName>
    </submittedName>
</protein>
<dbReference type="AlphaFoldDB" id="A0AAE0VX93"/>
<dbReference type="Gene3D" id="3.30.420.10">
    <property type="entry name" value="Ribonuclease H-like superfamily/Ribonuclease H"/>
    <property type="match status" value="1"/>
</dbReference>
<evidence type="ECO:0000313" key="1">
    <source>
        <dbReference type="EMBL" id="KAK3592577.1"/>
    </source>
</evidence>